<reference evidence="2 3" key="1">
    <citation type="submission" date="2023-03" db="EMBL/GenBank/DDBJ databases">
        <title>Genome insight into feeding habits of ladybird beetles.</title>
        <authorList>
            <person name="Li H.-S."/>
            <person name="Huang Y.-H."/>
            <person name="Pang H."/>
        </authorList>
    </citation>
    <scope>NUCLEOTIDE SEQUENCE [LARGE SCALE GENOMIC DNA]</scope>
    <source>
        <strain evidence="2">SYSU_2023b</strain>
        <tissue evidence="2">Whole body</tissue>
    </source>
</reference>
<dbReference type="PANTHER" id="PTHR19303:SF16">
    <property type="entry name" value="JERKY PROTEIN HOMOLOG-LIKE"/>
    <property type="match status" value="1"/>
</dbReference>
<evidence type="ECO:0000313" key="2">
    <source>
        <dbReference type="EMBL" id="KAK9889028.1"/>
    </source>
</evidence>
<proteinExistence type="predicted"/>
<feature type="domain" description="DDE-1" evidence="1">
    <location>
        <begin position="7"/>
        <end position="109"/>
    </location>
</feature>
<dbReference type="InterPro" id="IPR050863">
    <property type="entry name" value="CenT-Element_Derived"/>
</dbReference>
<dbReference type="EMBL" id="JARQZJ010000122">
    <property type="protein sequence ID" value="KAK9889028.1"/>
    <property type="molecule type" value="Genomic_DNA"/>
</dbReference>
<name>A0AAW1V1S1_9CUCU</name>
<dbReference type="AlphaFoldDB" id="A0AAW1V1S1"/>
<comment type="caution">
    <text evidence="2">The sequence shown here is derived from an EMBL/GenBank/DDBJ whole genome shotgun (WGS) entry which is preliminary data.</text>
</comment>
<dbReference type="Proteomes" id="UP001431783">
    <property type="component" value="Unassembled WGS sequence"/>
</dbReference>
<evidence type="ECO:0000259" key="1">
    <source>
        <dbReference type="Pfam" id="PF03184"/>
    </source>
</evidence>
<evidence type="ECO:0000313" key="3">
    <source>
        <dbReference type="Proteomes" id="UP001431783"/>
    </source>
</evidence>
<gene>
    <name evidence="2" type="ORF">WA026_004313</name>
</gene>
<keyword evidence="3" id="KW-1185">Reference proteome</keyword>
<dbReference type="GO" id="GO:0005634">
    <property type="term" value="C:nucleus"/>
    <property type="evidence" value="ECO:0007669"/>
    <property type="project" value="TreeGrafter"/>
</dbReference>
<dbReference type="GO" id="GO:0003677">
    <property type="term" value="F:DNA binding"/>
    <property type="evidence" value="ECO:0007669"/>
    <property type="project" value="TreeGrafter"/>
</dbReference>
<dbReference type="InterPro" id="IPR004875">
    <property type="entry name" value="DDE_SF_endonuclease_dom"/>
</dbReference>
<dbReference type="PANTHER" id="PTHR19303">
    <property type="entry name" value="TRANSPOSON"/>
    <property type="match status" value="1"/>
</dbReference>
<dbReference type="Pfam" id="PF03184">
    <property type="entry name" value="DDE_1"/>
    <property type="match status" value="1"/>
</dbReference>
<accession>A0AAW1V1S1</accession>
<sequence length="261" mass="30378">MNELKLPPKALLLLDNAPGHPKEDELISGDGKIQTMFLPPNCTPLLQPMDQHVIQNIKLHYRKSLILKIAGEEKENISKLLKNLDLKDVVYSLRDAWSSVTPELIRKSWKNLWPTQEEDFDANDVLPLTVLREKILQEQEKTKNDLQMINDVLTDVFGEDITTKDVEEWVNDRDEEILTETEIIESVETEENEENEEPEQDRIEKVKHEAALTCFNTILKWCSENDFPDHQILLLKKMKEEATKKHLKALKQKTIGEFFKP</sequence>
<protein>
    <recommendedName>
        <fullName evidence="1">DDE-1 domain-containing protein</fullName>
    </recommendedName>
</protein>
<organism evidence="2 3">
    <name type="scientific">Henosepilachna vigintioctopunctata</name>
    <dbReference type="NCBI Taxonomy" id="420089"/>
    <lineage>
        <taxon>Eukaryota</taxon>
        <taxon>Metazoa</taxon>
        <taxon>Ecdysozoa</taxon>
        <taxon>Arthropoda</taxon>
        <taxon>Hexapoda</taxon>
        <taxon>Insecta</taxon>
        <taxon>Pterygota</taxon>
        <taxon>Neoptera</taxon>
        <taxon>Endopterygota</taxon>
        <taxon>Coleoptera</taxon>
        <taxon>Polyphaga</taxon>
        <taxon>Cucujiformia</taxon>
        <taxon>Coccinelloidea</taxon>
        <taxon>Coccinellidae</taxon>
        <taxon>Epilachninae</taxon>
        <taxon>Epilachnini</taxon>
        <taxon>Henosepilachna</taxon>
    </lineage>
</organism>